<gene>
    <name evidence="3" type="ORF">Rsub_10520</name>
</gene>
<evidence type="ECO:0000313" key="4">
    <source>
        <dbReference type="Proteomes" id="UP000247498"/>
    </source>
</evidence>
<dbReference type="EMBL" id="BDRX01000104">
    <property type="protein sequence ID" value="GBF97644.1"/>
    <property type="molecule type" value="Genomic_DNA"/>
</dbReference>
<comment type="caution">
    <text evidence="3">The sequence shown here is derived from an EMBL/GenBank/DDBJ whole genome shotgun (WGS) entry which is preliminary data.</text>
</comment>
<evidence type="ECO:0000256" key="2">
    <source>
        <dbReference type="SAM" id="MobiDB-lite"/>
    </source>
</evidence>
<dbReference type="AlphaFoldDB" id="A0A2V0PCR5"/>
<dbReference type="STRING" id="307507.A0A2V0PCR5"/>
<feature type="coiled-coil region" evidence="1">
    <location>
        <begin position="361"/>
        <end position="395"/>
    </location>
</feature>
<dbReference type="InParanoid" id="A0A2V0PCR5"/>
<sequence length="581" mass="61811">MADAPSASASDADSEADAARALKLLRRLQTENGQLAQNFEELKALHLALAAEHSALRKKHDAQREERAATELQYQKLCESWREELEHKQCQFDATIAQMTPAAELDLLRARMLEEAEAPHRAKCDRLAAEAEAAQEAFALEQRYASELALVRLETDAAEAALAKKLAGHGQLKDRAATLEQQLRAARRAANERASELAAARDEAAALRAAKESAVVEREAAAVRGGRAARQLQGELGEVRALSEGLARKARGLQAELDESTRAQEAMHEQLLSAQAANTSLAEQLASARAAAAREARTGEERAAAAEASWRERIGQLTEECLEKDRRLADAVLREQAAVIAAARDAEARAAATDAHAAEAVRDAAAREAEATARVEAAEAAAAEWQQRALRAERRARADLALAELRTRQQDGEEGRSAGAGGRCQRPRSVSPGAPGGSPDAEAARAWQRRCAEAEAAQRALRREFKAARAEWERRAAEAEAEAAELHEKRQAYRARASALTSELTALRLEAADREASAGGGPQQPPRAGALAALAGAGAGGSVGGVLSSAAAAAAVNSRGELMAAISAMRLRQEAYLAACQ</sequence>
<protein>
    <submittedName>
        <fullName evidence="3">Uncharacterized protein</fullName>
    </submittedName>
</protein>
<dbReference type="OrthoDB" id="311279at2759"/>
<feature type="compositionally biased region" description="Basic and acidic residues" evidence="2">
    <location>
        <begin position="406"/>
        <end position="416"/>
    </location>
</feature>
<reference evidence="3 4" key="1">
    <citation type="journal article" date="2018" name="Sci. Rep.">
        <title>Raphidocelis subcapitata (=Pseudokirchneriella subcapitata) provides an insight into genome evolution and environmental adaptations in the Sphaeropleales.</title>
        <authorList>
            <person name="Suzuki S."/>
            <person name="Yamaguchi H."/>
            <person name="Nakajima N."/>
            <person name="Kawachi M."/>
        </authorList>
    </citation>
    <scope>NUCLEOTIDE SEQUENCE [LARGE SCALE GENOMIC DNA]</scope>
    <source>
        <strain evidence="3 4">NIES-35</strain>
    </source>
</reference>
<name>A0A2V0PCR5_9CHLO</name>
<dbReference type="Proteomes" id="UP000247498">
    <property type="component" value="Unassembled WGS sequence"/>
</dbReference>
<keyword evidence="1" id="KW-0175">Coiled coil</keyword>
<evidence type="ECO:0000256" key="1">
    <source>
        <dbReference type="SAM" id="Coils"/>
    </source>
</evidence>
<organism evidence="3 4">
    <name type="scientific">Raphidocelis subcapitata</name>
    <dbReference type="NCBI Taxonomy" id="307507"/>
    <lineage>
        <taxon>Eukaryota</taxon>
        <taxon>Viridiplantae</taxon>
        <taxon>Chlorophyta</taxon>
        <taxon>core chlorophytes</taxon>
        <taxon>Chlorophyceae</taxon>
        <taxon>CS clade</taxon>
        <taxon>Sphaeropleales</taxon>
        <taxon>Selenastraceae</taxon>
        <taxon>Raphidocelis</taxon>
    </lineage>
</organism>
<feature type="region of interest" description="Disordered" evidence="2">
    <location>
        <begin position="406"/>
        <end position="444"/>
    </location>
</feature>
<feature type="coiled-coil region" evidence="1">
    <location>
        <begin position="169"/>
        <end position="217"/>
    </location>
</feature>
<feature type="coiled-coil region" evidence="1">
    <location>
        <begin position="18"/>
        <end position="45"/>
    </location>
</feature>
<feature type="coiled-coil region" evidence="1">
    <location>
        <begin position="444"/>
        <end position="510"/>
    </location>
</feature>
<evidence type="ECO:0000313" key="3">
    <source>
        <dbReference type="EMBL" id="GBF97644.1"/>
    </source>
</evidence>
<keyword evidence="4" id="KW-1185">Reference proteome</keyword>
<proteinExistence type="predicted"/>
<accession>A0A2V0PCR5</accession>